<organism evidence="2 3">
    <name type="scientific">Ectopseudomonas oleovorans</name>
    <name type="common">Pseudomonas oleovorans</name>
    <dbReference type="NCBI Taxonomy" id="301"/>
    <lineage>
        <taxon>Bacteria</taxon>
        <taxon>Pseudomonadati</taxon>
        <taxon>Pseudomonadota</taxon>
        <taxon>Gammaproteobacteria</taxon>
        <taxon>Pseudomonadales</taxon>
        <taxon>Pseudomonadaceae</taxon>
        <taxon>Ectopseudomonas</taxon>
    </lineage>
</organism>
<keyword evidence="1" id="KW-0732">Signal</keyword>
<dbReference type="EMBL" id="UGUV01000002">
    <property type="protein sequence ID" value="SUD53228.1"/>
    <property type="molecule type" value="Genomic_DNA"/>
</dbReference>
<evidence type="ECO:0000256" key="1">
    <source>
        <dbReference type="SAM" id="SignalP"/>
    </source>
</evidence>
<gene>
    <name evidence="2" type="ORF">NCTC10692_03743</name>
</gene>
<reference evidence="2 3" key="1">
    <citation type="submission" date="2018-06" db="EMBL/GenBank/DDBJ databases">
        <authorList>
            <consortium name="Pathogen Informatics"/>
            <person name="Doyle S."/>
        </authorList>
    </citation>
    <scope>NUCLEOTIDE SEQUENCE [LARGE SCALE GENOMIC DNA]</scope>
    <source>
        <strain evidence="2 3">NCTC10692</strain>
    </source>
</reference>
<protein>
    <submittedName>
        <fullName evidence="2">Uncharacterized protein</fullName>
    </submittedName>
</protein>
<sequence>MKTLIALTATLILSAPVLADNGQASQNGKGLYPEG</sequence>
<name>A0A061D219_ECTOL</name>
<evidence type="ECO:0000313" key="3">
    <source>
        <dbReference type="Proteomes" id="UP000255303"/>
    </source>
</evidence>
<accession>A0A379JXF7</accession>
<proteinExistence type="predicted"/>
<accession>A0A061D219</accession>
<evidence type="ECO:0000313" key="2">
    <source>
        <dbReference type="EMBL" id="SUD53228.1"/>
    </source>
</evidence>
<feature type="chain" id="PRO_5030002118" evidence="1">
    <location>
        <begin position="20"/>
        <end position="35"/>
    </location>
</feature>
<dbReference type="Proteomes" id="UP000255303">
    <property type="component" value="Unassembled WGS sequence"/>
</dbReference>
<dbReference type="AlphaFoldDB" id="A0A061D219"/>
<feature type="signal peptide" evidence="1">
    <location>
        <begin position="1"/>
        <end position="19"/>
    </location>
</feature>